<gene>
    <name evidence="4" type="ORF">ATR_1800</name>
</gene>
<keyword evidence="2" id="KW-0472">Membrane</keyword>
<dbReference type="Pfam" id="PF01478">
    <property type="entry name" value="Peptidase_A24"/>
    <property type="match status" value="1"/>
</dbReference>
<accession>A0AAD0VMP1</accession>
<feature type="transmembrane region" description="Helical" evidence="2">
    <location>
        <begin position="145"/>
        <end position="165"/>
    </location>
</feature>
<name>A0AAD0VMP1_9BACT</name>
<keyword evidence="2" id="KW-0812">Transmembrane</keyword>
<evidence type="ECO:0000313" key="4">
    <source>
        <dbReference type="EMBL" id="AXK49623.1"/>
    </source>
</evidence>
<dbReference type="Gene3D" id="1.20.120.1220">
    <property type="match status" value="1"/>
</dbReference>
<dbReference type="GO" id="GO:0005886">
    <property type="term" value="C:plasma membrane"/>
    <property type="evidence" value="ECO:0007669"/>
    <property type="project" value="TreeGrafter"/>
</dbReference>
<evidence type="ECO:0000313" key="5">
    <source>
        <dbReference type="Proteomes" id="UP000254504"/>
    </source>
</evidence>
<dbReference type="AlphaFoldDB" id="A0AAD0VMP1"/>
<feature type="domain" description="Prepilin type IV endopeptidase peptidase" evidence="3">
    <location>
        <begin position="14"/>
        <end position="132"/>
    </location>
</feature>
<dbReference type="PANTHER" id="PTHR30487">
    <property type="entry name" value="TYPE 4 PREPILIN-LIKE PROTEINS LEADER PEPTIDE-PROCESSING ENZYME"/>
    <property type="match status" value="1"/>
</dbReference>
<keyword evidence="2" id="KW-1133">Transmembrane helix</keyword>
<dbReference type="KEGG" id="atp:ATR_1800"/>
<reference evidence="4 5" key="1">
    <citation type="submission" date="2018-07" db="EMBL/GenBank/DDBJ databases">
        <title>Complete genome of the Arcobacter trophiarum type strain LMG 25534.</title>
        <authorList>
            <person name="Miller W.G."/>
            <person name="Yee E."/>
        </authorList>
    </citation>
    <scope>NUCLEOTIDE SEQUENCE [LARGE SCALE GENOMIC DNA]</scope>
    <source>
        <strain evidence="4 5">LMG 25534</strain>
    </source>
</reference>
<proteinExistence type="inferred from homology"/>
<sequence>MVEFNLFQTIVFVLFIINLVVLTIYDFRYKAVPDYLLLFSFLTSFFITKLDIYEALQSAFIVAGAFVILNFLVTFYIQNIKSRLLKDESLKTQMALGEGDIPLIASFSVILGVYNTFIAIFLSAILTIFYAIYLKNRKNEIEIPFIPFLVFGFLLEYFFNLSNIIKDFY</sequence>
<dbReference type="Proteomes" id="UP000254504">
    <property type="component" value="Chromosome"/>
</dbReference>
<evidence type="ECO:0000259" key="3">
    <source>
        <dbReference type="Pfam" id="PF01478"/>
    </source>
</evidence>
<dbReference type="EMBL" id="CP031367">
    <property type="protein sequence ID" value="AXK49623.1"/>
    <property type="molecule type" value="Genomic_DNA"/>
</dbReference>
<organism evidence="4 5">
    <name type="scientific">Aliarcobacter trophiarum LMG 25534</name>
    <dbReference type="NCBI Taxonomy" id="1032241"/>
    <lineage>
        <taxon>Bacteria</taxon>
        <taxon>Pseudomonadati</taxon>
        <taxon>Campylobacterota</taxon>
        <taxon>Epsilonproteobacteria</taxon>
        <taxon>Campylobacterales</taxon>
        <taxon>Arcobacteraceae</taxon>
        <taxon>Aliarcobacter</taxon>
    </lineage>
</organism>
<dbReference type="PANTHER" id="PTHR30487:SF0">
    <property type="entry name" value="PREPILIN LEADER PEPTIDASE_N-METHYLTRANSFERASE-RELATED"/>
    <property type="match status" value="1"/>
</dbReference>
<evidence type="ECO:0000256" key="2">
    <source>
        <dbReference type="SAM" id="Phobius"/>
    </source>
</evidence>
<protein>
    <submittedName>
        <fullName evidence="4">Peptidase, A24 family</fullName>
    </submittedName>
</protein>
<feature type="transmembrane region" description="Helical" evidence="2">
    <location>
        <begin position="6"/>
        <end position="25"/>
    </location>
</feature>
<dbReference type="GO" id="GO:0004190">
    <property type="term" value="F:aspartic-type endopeptidase activity"/>
    <property type="evidence" value="ECO:0007669"/>
    <property type="project" value="InterPro"/>
</dbReference>
<comment type="similarity">
    <text evidence="1">Belongs to the peptidase A24 family.</text>
</comment>
<dbReference type="InterPro" id="IPR000045">
    <property type="entry name" value="Prepilin_IV_endopep_pep"/>
</dbReference>
<feature type="transmembrane region" description="Helical" evidence="2">
    <location>
        <begin position="101"/>
        <end position="133"/>
    </location>
</feature>
<feature type="transmembrane region" description="Helical" evidence="2">
    <location>
        <begin position="59"/>
        <end position="80"/>
    </location>
</feature>
<evidence type="ECO:0000256" key="1">
    <source>
        <dbReference type="ARBA" id="ARBA00005801"/>
    </source>
</evidence>
<dbReference type="InterPro" id="IPR050882">
    <property type="entry name" value="Prepilin_peptidase/N-MTase"/>
</dbReference>
<dbReference type="GO" id="GO:0006465">
    <property type="term" value="P:signal peptide processing"/>
    <property type="evidence" value="ECO:0007669"/>
    <property type="project" value="TreeGrafter"/>
</dbReference>